<dbReference type="EMBL" id="JBFOLJ010000005">
    <property type="protein sequence ID" value="KAL2535665.1"/>
    <property type="molecule type" value="Genomic_DNA"/>
</dbReference>
<gene>
    <name evidence="1" type="ORF">Fot_17056</name>
</gene>
<evidence type="ECO:0000313" key="1">
    <source>
        <dbReference type="EMBL" id="KAL2535665.1"/>
    </source>
</evidence>
<proteinExistence type="predicted"/>
<reference evidence="2" key="1">
    <citation type="submission" date="2024-07" db="EMBL/GenBank/DDBJ databases">
        <title>Two chromosome-level genome assemblies of Korean endemic species Abeliophyllum distichum and Forsythia ovata (Oleaceae).</title>
        <authorList>
            <person name="Jang H."/>
        </authorList>
    </citation>
    <scope>NUCLEOTIDE SEQUENCE [LARGE SCALE GENOMIC DNA]</scope>
</reference>
<organism evidence="1 2">
    <name type="scientific">Forsythia ovata</name>
    <dbReference type="NCBI Taxonomy" id="205694"/>
    <lineage>
        <taxon>Eukaryota</taxon>
        <taxon>Viridiplantae</taxon>
        <taxon>Streptophyta</taxon>
        <taxon>Embryophyta</taxon>
        <taxon>Tracheophyta</taxon>
        <taxon>Spermatophyta</taxon>
        <taxon>Magnoliopsida</taxon>
        <taxon>eudicotyledons</taxon>
        <taxon>Gunneridae</taxon>
        <taxon>Pentapetalae</taxon>
        <taxon>asterids</taxon>
        <taxon>lamiids</taxon>
        <taxon>Lamiales</taxon>
        <taxon>Oleaceae</taxon>
        <taxon>Forsythieae</taxon>
        <taxon>Forsythia</taxon>
    </lineage>
</organism>
<protein>
    <submittedName>
        <fullName evidence="1">Uncharacterized protein</fullName>
    </submittedName>
</protein>
<dbReference type="Proteomes" id="UP001604277">
    <property type="component" value="Unassembled WGS sequence"/>
</dbReference>
<sequence>MAFFIKAIKSYSINPFITFSTIPSIGRYGIKYVDQIYNPPGQMASDTGGEASSWGLSPYRKYVDQICPRGISELVRPEVTWGEIIRQHMLDFRVGQIFTEILRRSVLGVGMLALSLRSLSFGHIPRFTTRLVKKPPTQVRGFTFRTFP</sequence>
<dbReference type="AlphaFoldDB" id="A0ABD1VE85"/>
<name>A0ABD1VE85_9LAMI</name>
<evidence type="ECO:0000313" key="2">
    <source>
        <dbReference type="Proteomes" id="UP001604277"/>
    </source>
</evidence>
<accession>A0ABD1VE85</accession>
<comment type="caution">
    <text evidence="1">The sequence shown here is derived from an EMBL/GenBank/DDBJ whole genome shotgun (WGS) entry which is preliminary data.</text>
</comment>
<keyword evidence="2" id="KW-1185">Reference proteome</keyword>